<gene>
    <name evidence="1" type="ORF">JHD44_12030</name>
</gene>
<reference evidence="1 2" key="1">
    <citation type="submission" date="2020-12" db="EMBL/GenBank/DDBJ databases">
        <title>Comparative genome analysis of fungal antagonists Marinomonas ostreistagni 398 and M. spartinae 468.</title>
        <authorList>
            <person name="Fields J.L."/>
            <person name="Mavrodi O.V."/>
            <person name="Biber P.D."/>
            <person name="Indest K.J."/>
            <person name="Mavrodi D.V."/>
        </authorList>
    </citation>
    <scope>NUCLEOTIDE SEQUENCE [LARGE SCALE GENOMIC DNA]</scope>
    <source>
        <strain evidence="1 2">USM7</strain>
    </source>
</reference>
<sequence>MRLSLLVNRFHWGRYFLAKSLKKVCCILLMGALTACQTLPTQEPFKKLREQQQLELAELLDQLWLRAHILPQLAQGAPLVSTARAGQEAISQQNISNIQRARALLDELDTRVSERKLMPQTGDVVELTLSDITDNQHQKYKASRITLFRAEQKEWLLEAVTGEVVPLTVIWNETGALYIEGQEVALLSSTSSEIPSVVEIFYYGDQVLAQASFAFTLQVTVPRL</sequence>
<evidence type="ECO:0008006" key="3">
    <source>
        <dbReference type="Google" id="ProtNLM"/>
    </source>
</evidence>
<evidence type="ECO:0000313" key="1">
    <source>
        <dbReference type="EMBL" id="MBJ7551412.1"/>
    </source>
</evidence>
<organism evidence="1 2">
    <name type="scientific">Marinomonas ostreistagni</name>
    <dbReference type="NCBI Taxonomy" id="359209"/>
    <lineage>
        <taxon>Bacteria</taxon>
        <taxon>Pseudomonadati</taxon>
        <taxon>Pseudomonadota</taxon>
        <taxon>Gammaproteobacteria</taxon>
        <taxon>Oceanospirillales</taxon>
        <taxon>Oceanospirillaceae</taxon>
        <taxon>Marinomonas</taxon>
    </lineage>
</organism>
<keyword evidence="2" id="KW-1185">Reference proteome</keyword>
<dbReference type="Proteomes" id="UP000598488">
    <property type="component" value="Unassembled WGS sequence"/>
</dbReference>
<accession>A0ABS0ZCM4</accession>
<dbReference type="EMBL" id="JAEMUH010000011">
    <property type="protein sequence ID" value="MBJ7551412.1"/>
    <property type="molecule type" value="Genomic_DNA"/>
</dbReference>
<evidence type="ECO:0000313" key="2">
    <source>
        <dbReference type="Proteomes" id="UP000598488"/>
    </source>
</evidence>
<proteinExistence type="predicted"/>
<name>A0ABS0ZCM4_9GAMM</name>
<dbReference type="RefSeq" id="WP_199462991.1">
    <property type="nucleotide sequence ID" value="NZ_JAEMUH010000011.1"/>
</dbReference>
<protein>
    <recommendedName>
        <fullName evidence="3">Lipoprotein</fullName>
    </recommendedName>
</protein>
<comment type="caution">
    <text evidence="1">The sequence shown here is derived from an EMBL/GenBank/DDBJ whole genome shotgun (WGS) entry which is preliminary data.</text>
</comment>